<proteinExistence type="predicted"/>
<protein>
    <submittedName>
        <fullName evidence="1">Uncharacterized protein</fullName>
    </submittedName>
</protein>
<reference evidence="2" key="1">
    <citation type="journal article" date="2019" name="Int. J. Syst. Evol. Microbiol.">
        <title>The Global Catalogue of Microorganisms (GCM) 10K type strain sequencing project: providing services to taxonomists for standard genome sequencing and annotation.</title>
        <authorList>
            <consortium name="The Broad Institute Genomics Platform"/>
            <consortium name="The Broad Institute Genome Sequencing Center for Infectious Disease"/>
            <person name="Wu L."/>
            <person name="Ma J."/>
        </authorList>
    </citation>
    <scope>NUCLEOTIDE SEQUENCE [LARGE SCALE GENOMIC DNA]</scope>
    <source>
        <strain evidence="2">CGMCC 1.18575</strain>
    </source>
</reference>
<organism evidence="1 2">
    <name type="scientific">Cohnella soli</name>
    <dbReference type="NCBI Taxonomy" id="425005"/>
    <lineage>
        <taxon>Bacteria</taxon>
        <taxon>Bacillati</taxon>
        <taxon>Bacillota</taxon>
        <taxon>Bacilli</taxon>
        <taxon>Bacillales</taxon>
        <taxon>Paenibacillaceae</taxon>
        <taxon>Cohnella</taxon>
    </lineage>
</organism>
<dbReference type="Proteomes" id="UP001596113">
    <property type="component" value="Unassembled WGS sequence"/>
</dbReference>
<dbReference type="EMBL" id="JBHSMI010000020">
    <property type="protein sequence ID" value="MFC5403186.1"/>
    <property type="molecule type" value="Genomic_DNA"/>
</dbReference>
<evidence type="ECO:0000313" key="2">
    <source>
        <dbReference type="Proteomes" id="UP001596113"/>
    </source>
</evidence>
<accession>A0ABW0HSN1</accession>
<gene>
    <name evidence="1" type="ORF">ACFPOF_10640</name>
</gene>
<name>A0ABW0HSN1_9BACL</name>
<sequence>MPIAIVVWAGRAALMAAVTAIAVSLQGCMAGSRSISAMDALALSASALAGSENYAFSGELSRYDTSGDVGSRIAFEGKVTDHGNLKMQWKPSELSVLEADDSTLRETYRPLQLLKVLRSDRATASYEEKPTPTKPVQLAVRLDDAVAKQRMAEELRKQLSTLRSMYAQDTKSNKGGKALAILDEADAKLEDAIKSLKVQTVCYWTADPRSWFPFRLKEETELSYMWEGKALNEKRRSETKFHNGADGVTIKGSDD</sequence>
<dbReference type="RefSeq" id="WP_378132300.1">
    <property type="nucleotide sequence ID" value="NZ_JBHSMI010000020.1"/>
</dbReference>
<evidence type="ECO:0000313" key="1">
    <source>
        <dbReference type="EMBL" id="MFC5403186.1"/>
    </source>
</evidence>
<comment type="caution">
    <text evidence="1">The sequence shown here is derived from an EMBL/GenBank/DDBJ whole genome shotgun (WGS) entry which is preliminary data.</text>
</comment>
<keyword evidence="2" id="KW-1185">Reference proteome</keyword>